<reference evidence="2" key="1">
    <citation type="journal article" date="2005" name="Nature">
        <title>The map-based sequence of the rice genome.</title>
        <authorList>
            <consortium name="International rice genome sequencing project (IRGSP)"/>
            <person name="Matsumoto T."/>
            <person name="Wu J."/>
            <person name="Kanamori H."/>
            <person name="Katayose Y."/>
            <person name="Fujisawa M."/>
            <person name="Namiki N."/>
            <person name="Mizuno H."/>
            <person name="Yamamoto K."/>
            <person name="Antonio B.A."/>
            <person name="Baba T."/>
            <person name="Sakata K."/>
            <person name="Nagamura Y."/>
            <person name="Aoki H."/>
            <person name="Arikawa K."/>
            <person name="Arita K."/>
            <person name="Bito T."/>
            <person name="Chiden Y."/>
            <person name="Fujitsuka N."/>
            <person name="Fukunaka R."/>
            <person name="Hamada M."/>
            <person name="Harada C."/>
            <person name="Hayashi A."/>
            <person name="Hijishita S."/>
            <person name="Honda M."/>
            <person name="Hosokawa S."/>
            <person name="Ichikawa Y."/>
            <person name="Idonuma A."/>
            <person name="Iijima M."/>
            <person name="Ikeda M."/>
            <person name="Ikeno M."/>
            <person name="Ito K."/>
            <person name="Ito S."/>
            <person name="Ito T."/>
            <person name="Ito Y."/>
            <person name="Ito Y."/>
            <person name="Iwabuchi A."/>
            <person name="Kamiya K."/>
            <person name="Karasawa W."/>
            <person name="Kurita K."/>
            <person name="Katagiri S."/>
            <person name="Kikuta A."/>
            <person name="Kobayashi H."/>
            <person name="Kobayashi N."/>
            <person name="Machita K."/>
            <person name="Maehara T."/>
            <person name="Masukawa M."/>
            <person name="Mizubayashi T."/>
            <person name="Mukai Y."/>
            <person name="Nagasaki H."/>
            <person name="Nagata Y."/>
            <person name="Naito S."/>
            <person name="Nakashima M."/>
            <person name="Nakama Y."/>
            <person name="Nakamichi Y."/>
            <person name="Nakamura M."/>
            <person name="Meguro A."/>
            <person name="Negishi M."/>
            <person name="Ohta I."/>
            <person name="Ohta T."/>
            <person name="Okamoto M."/>
            <person name="Ono N."/>
            <person name="Saji S."/>
            <person name="Sakaguchi M."/>
            <person name="Sakai K."/>
            <person name="Shibata M."/>
            <person name="Shimokawa T."/>
            <person name="Song J."/>
            <person name="Takazaki Y."/>
            <person name="Terasawa K."/>
            <person name="Tsugane M."/>
            <person name="Tsuji K."/>
            <person name="Ueda S."/>
            <person name="Waki K."/>
            <person name="Yamagata H."/>
            <person name="Yamamoto M."/>
            <person name="Yamamoto S."/>
            <person name="Yamane H."/>
            <person name="Yoshiki S."/>
            <person name="Yoshihara R."/>
            <person name="Yukawa K."/>
            <person name="Zhong H."/>
            <person name="Yano M."/>
            <person name="Yuan Q."/>
            <person name="Ouyang S."/>
            <person name="Liu J."/>
            <person name="Jones K.M."/>
            <person name="Gansberger K."/>
            <person name="Moffat K."/>
            <person name="Hill J."/>
            <person name="Bera J."/>
            <person name="Fadrosh D."/>
            <person name="Jin S."/>
            <person name="Johri S."/>
            <person name="Kim M."/>
            <person name="Overton L."/>
            <person name="Reardon M."/>
            <person name="Tsitrin T."/>
            <person name="Vuong H."/>
            <person name="Weaver B."/>
            <person name="Ciecko A."/>
            <person name="Tallon L."/>
            <person name="Jackson J."/>
            <person name="Pai G."/>
            <person name="Aken S.V."/>
            <person name="Utterback T."/>
            <person name="Reidmuller S."/>
            <person name="Feldblyum T."/>
            <person name="Hsiao J."/>
            <person name="Zismann V."/>
            <person name="Iobst S."/>
            <person name="de Vazeille A.R."/>
            <person name="Buell C.R."/>
            <person name="Ying K."/>
            <person name="Li Y."/>
            <person name="Lu T."/>
            <person name="Huang Y."/>
            <person name="Zhao Q."/>
            <person name="Feng Q."/>
            <person name="Zhang L."/>
            <person name="Zhu J."/>
            <person name="Weng Q."/>
            <person name="Mu J."/>
            <person name="Lu Y."/>
            <person name="Fan D."/>
            <person name="Liu Y."/>
            <person name="Guan J."/>
            <person name="Zhang Y."/>
            <person name="Yu S."/>
            <person name="Liu X."/>
            <person name="Zhang Y."/>
            <person name="Hong G."/>
            <person name="Han B."/>
            <person name="Choisne N."/>
            <person name="Demange N."/>
            <person name="Orjeda G."/>
            <person name="Samain S."/>
            <person name="Cattolico L."/>
            <person name="Pelletier E."/>
            <person name="Couloux A."/>
            <person name="Segurens B."/>
            <person name="Wincker P."/>
            <person name="D'Hont A."/>
            <person name="Scarpelli C."/>
            <person name="Weissenbach J."/>
            <person name="Salanoubat M."/>
            <person name="Quetier F."/>
            <person name="Yu Y."/>
            <person name="Kim H.R."/>
            <person name="Rambo T."/>
            <person name="Currie J."/>
            <person name="Collura K."/>
            <person name="Luo M."/>
            <person name="Yang T."/>
            <person name="Ammiraju J.S.S."/>
            <person name="Engler F."/>
            <person name="Soderlund C."/>
            <person name="Wing R.A."/>
            <person name="Palmer L.E."/>
            <person name="de la Bastide M."/>
            <person name="Spiegel L."/>
            <person name="Nascimento L."/>
            <person name="Zutavern T."/>
            <person name="O'Shaughnessy A."/>
            <person name="Dike S."/>
            <person name="Dedhia N."/>
            <person name="Preston R."/>
            <person name="Balija V."/>
            <person name="McCombie W.R."/>
            <person name="Chow T."/>
            <person name="Chen H."/>
            <person name="Chung M."/>
            <person name="Chen C."/>
            <person name="Shaw J."/>
            <person name="Wu H."/>
            <person name="Hsiao K."/>
            <person name="Chao Y."/>
            <person name="Chu M."/>
            <person name="Cheng C."/>
            <person name="Hour A."/>
            <person name="Lee P."/>
            <person name="Lin S."/>
            <person name="Lin Y."/>
            <person name="Liou J."/>
            <person name="Liu S."/>
            <person name="Hsing Y."/>
            <person name="Raghuvanshi S."/>
            <person name="Mohanty A."/>
            <person name="Bharti A.K."/>
            <person name="Gaur A."/>
            <person name="Gupta V."/>
            <person name="Kumar D."/>
            <person name="Ravi V."/>
            <person name="Vij S."/>
            <person name="Kapur A."/>
            <person name="Khurana P."/>
            <person name="Khurana P."/>
            <person name="Khurana J.P."/>
            <person name="Tyagi A.K."/>
            <person name="Gaikwad K."/>
            <person name="Singh A."/>
            <person name="Dalal V."/>
            <person name="Srivastava S."/>
            <person name="Dixit A."/>
            <person name="Pal A.K."/>
            <person name="Ghazi I.A."/>
            <person name="Yadav M."/>
            <person name="Pandit A."/>
            <person name="Bhargava A."/>
            <person name="Sureshbabu K."/>
            <person name="Batra K."/>
            <person name="Sharma T.R."/>
            <person name="Mohapatra T."/>
            <person name="Singh N.K."/>
            <person name="Messing J."/>
            <person name="Nelson A.B."/>
            <person name="Fuks G."/>
            <person name="Kavchok S."/>
            <person name="Keizer G."/>
            <person name="Linton E."/>
            <person name="Llaca V."/>
            <person name="Song R."/>
            <person name="Tanyolac B."/>
            <person name="Young S."/>
            <person name="Ho-Il K."/>
            <person name="Hahn J.H."/>
            <person name="Sangsakoo G."/>
            <person name="Vanavichit A."/>
            <person name="de Mattos Luiz.A.T."/>
            <person name="Zimmer P.D."/>
            <person name="Malone G."/>
            <person name="Dellagostin O."/>
            <person name="de Oliveira A.C."/>
            <person name="Bevan M."/>
            <person name="Bancroft I."/>
            <person name="Minx P."/>
            <person name="Cordum H."/>
            <person name="Wilson R."/>
            <person name="Cheng Z."/>
            <person name="Jin W."/>
            <person name="Jiang J."/>
            <person name="Leong S.A."/>
            <person name="Iwama H."/>
            <person name="Gojobori T."/>
            <person name="Itoh T."/>
            <person name="Niimura Y."/>
            <person name="Fujii Y."/>
            <person name="Habara T."/>
            <person name="Sakai H."/>
            <person name="Sato Y."/>
            <person name="Wilson G."/>
            <person name="Kumar K."/>
            <person name="McCouch S."/>
            <person name="Juretic N."/>
            <person name="Hoen D."/>
            <person name="Wright S."/>
            <person name="Bruskiewich R."/>
            <person name="Bureau T."/>
            <person name="Miyao A."/>
            <person name="Hirochika H."/>
            <person name="Nishikawa T."/>
            <person name="Kadowaki K."/>
            <person name="Sugiura M."/>
            <person name="Burr B."/>
            <person name="Sasaki T."/>
        </authorList>
    </citation>
    <scope>NUCLEOTIDE SEQUENCE [LARGE SCALE GENOMIC DNA]</scope>
    <source>
        <strain evidence="2">cv. Nipponbare</strain>
    </source>
</reference>
<dbReference type="AlphaFoldDB" id="A0A0N7KH70"/>
<evidence type="ECO:0000313" key="1">
    <source>
        <dbReference type="EMBL" id="BAS83993.1"/>
    </source>
</evidence>
<dbReference type="PaxDb" id="39947-A0A0N7KH70"/>
<dbReference type="EMBL" id="AP014959">
    <property type="protein sequence ID" value="BAS83993.1"/>
    <property type="molecule type" value="Genomic_DNA"/>
</dbReference>
<proteinExistence type="predicted"/>
<reference evidence="1 2" key="3">
    <citation type="journal article" date="2013" name="Rice">
        <title>Improvement of the Oryza sativa Nipponbare reference genome using next generation sequence and optical map data.</title>
        <authorList>
            <person name="Kawahara Y."/>
            <person name="de la Bastide M."/>
            <person name="Hamilton J.P."/>
            <person name="Kanamori H."/>
            <person name="McCombie W.R."/>
            <person name="Ouyang S."/>
            <person name="Schwartz D.C."/>
            <person name="Tanaka T."/>
            <person name="Wu J."/>
            <person name="Zhou S."/>
            <person name="Childs K.L."/>
            <person name="Davidson R.M."/>
            <person name="Lin H."/>
            <person name="Quesada-Ocampo L."/>
            <person name="Vaillancourt B."/>
            <person name="Sakai H."/>
            <person name="Lee S.S."/>
            <person name="Kim J."/>
            <person name="Numa H."/>
            <person name="Itoh T."/>
            <person name="Buell C.R."/>
            <person name="Matsumoto T."/>
        </authorList>
    </citation>
    <scope>NUCLEOTIDE SEQUENCE [LARGE SCALE GENOMIC DNA]</scope>
    <source>
        <strain evidence="2">cv. Nipponbare</strain>
    </source>
</reference>
<name>A0A0N7KH70_ORYSJ</name>
<reference evidence="1 2" key="2">
    <citation type="journal article" date="2013" name="Plant Cell Physiol.">
        <title>Rice Annotation Project Database (RAP-DB): an integrative and interactive database for rice genomics.</title>
        <authorList>
            <person name="Sakai H."/>
            <person name="Lee S.S."/>
            <person name="Tanaka T."/>
            <person name="Numa H."/>
            <person name="Kim J."/>
            <person name="Kawahara Y."/>
            <person name="Wakimoto H."/>
            <person name="Yang C.C."/>
            <person name="Iwamoto M."/>
            <person name="Abe T."/>
            <person name="Yamada Y."/>
            <person name="Muto A."/>
            <person name="Inokuchi H."/>
            <person name="Ikemura T."/>
            <person name="Matsumoto T."/>
            <person name="Sasaki T."/>
            <person name="Itoh T."/>
        </authorList>
    </citation>
    <scope>NUCLEOTIDE SEQUENCE [LARGE SCALE GENOMIC DNA]</scope>
    <source>
        <strain evidence="2">cv. Nipponbare</strain>
    </source>
</reference>
<gene>
    <name evidence="1" type="ordered locus">Os03g0326250</name>
    <name evidence="1" type="ORF">OSNPB_030326250</name>
</gene>
<keyword evidence="2" id="KW-1185">Reference proteome</keyword>
<sequence>MPRLLEKRKSIHKSGIRFVLEGIAVKNASASLLRSSIEKASATSEYTTCMECVPCASRTRIPLLGGSTDITFTPMVQPSIQRRSTLGSLRFHRYFASREPGRAVVHPF</sequence>
<dbReference type="Proteomes" id="UP000059680">
    <property type="component" value="Chromosome 3"/>
</dbReference>
<organism evidence="1 2">
    <name type="scientific">Oryza sativa subsp. japonica</name>
    <name type="common">Rice</name>
    <dbReference type="NCBI Taxonomy" id="39947"/>
    <lineage>
        <taxon>Eukaryota</taxon>
        <taxon>Viridiplantae</taxon>
        <taxon>Streptophyta</taxon>
        <taxon>Embryophyta</taxon>
        <taxon>Tracheophyta</taxon>
        <taxon>Spermatophyta</taxon>
        <taxon>Magnoliopsida</taxon>
        <taxon>Liliopsida</taxon>
        <taxon>Poales</taxon>
        <taxon>Poaceae</taxon>
        <taxon>BOP clade</taxon>
        <taxon>Oryzoideae</taxon>
        <taxon>Oryzeae</taxon>
        <taxon>Oryzinae</taxon>
        <taxon>Oryza</taxon>
        <taxon>Oryza sativa</taxon>
    </lineage>
</organism>
<evidence type="ECO:0000313" key="2">
    <source>
        <dbReference type="Proteomes" id="UP000059680"/>
    </source>
</evidence>
<dbReference type="InParanoid" id="A0A0N7KH70"/>
<accession>A0A0N7KH70</accession>
<protein>
    <submittedName>
        <fullName evidence="1">Os03g0326250 protein</fullName>
    </submittedName>
</protein>